<evidence type="ECO:0008006" key="3">
    <source>
        <dbReference type="Google" id="ProtNLM"/>
    </source>
</evidence>
<dbReference type="Proteomes" id="UP000564573">
    <property type="component" value="Unassembled WGS sequence"/>
</dbReference>
<sequence length="289" mass="30761">MLVPSPEAPVPQRFGLLSTASVVEGVDTHELNGIEYLAVCSTQVDPYPVGPCPPETRPTKQPGQTISGFAASPFGLYAADECTLGRDETEARGQLRQRLLLGEQAAVERVIYDGRFGGTGDVVVSPNLRQQAHVIETPAAGADPADAVGALEHWLASTYGGAGVIHAPRWMAPQLHKAGAVTSVSGPRATTLLGSSVVFGTGYDGSPPVQEPALDDTHPWLYITPPITIRRSNIIEPASWTTGAFDRQQNRGLLLAERIYVVDWPCSVAAVKTNSTMFEPTAQIEEAPL</sequence>
<name>A0A839XQA6_9PSEU</name>
<keyword evidence="2" id="KW-1185">Reference proteome</keyword>
<proteinExistence type="predicted"/>
<dbReference type="AlphaFoldDB" id="A0A839XQA6"/>
<dbReference type="RefSeq" id="WP_183787198.1">
    <property type="nucleotide sequence ID" value="NZ_JACIBS010000009.1"/>
</dbReference>
<reference evidence="1 2" key="1">
    <citation type="submission" date="2020-08" db="EMBL/GenBank/DDBJ databases">
        <title>Sequencing the genomes of 1000 actinobacteria strains.</title>
        <authorList>
            <person name="Klenk H.-P."/>
        </authorList>
    </citation>
    <scope>NUCLEOTIDE SEQUENCE [LARGE SCALE GENOMIC DNA]</scope>
    <source>
        <strain evidence="1 2">DSM 45267</strain>
    </source>
</reference>
<dbReference type="EMBL" id="JACIBS010000009">
    <property type="protein sequence ID" value="MBB3666002.1"/>
    <property type="molecule type" value="Genomic_DNA"/>
</dbReference>
<gene>
    <name evidence="1" type="ORF">FB384_004961</name>
</gene>
<accession>A0A839XQA6</accession>
<evidence type="ECO:0000313" key="2">
    <source>
        <dbReference type="Proteomes" id="UP000564573"/>
    </source>
</evidence>
<protein>
    <recommendedName>
        <fullName evidence="3">Major capsid protein</fullName>
    </recommendedName>
</protein>
<organism evidence="1 2">
    <name type="scientific">Prauserella sediminis</name>
    <dbReference type="NCBI Taxonomy" id="577680"/>
    <lineage>
        <taxon>Bacteria</taxon>
        <taxon>Bacillati</taxon>
        <taxon>Actinomycetota</taxon>
        <taxon>Actinomycetes</taxon>
        <taxon>Pseudonocardiales</taxon>
        <taxon>Pseudonocardiaceae</taxon>
        <taxon>Prauserella</taxon>
        <taxon>Prauserella salsuginis group</taxon>
    </lineage>
</organism>
<comment type="caution">
    <text evidence="1">The sequence shown here is derived from an EMBL/GenBank/DDBJ whole genome shotgun (WGS) entry which is preliminary data.</text>
</comment>
<evidence type="ECO:0000313" key="1">
    <source>
        <dbReference type="EMBL" id="MBB3666002.1"/>
    </source>
</evidence>